<sequence>MSPGALIFNSPFINTDIYRELYLHLSLDVITCMTHFQGISTRPQSKQTTQRQERVRVLN</sequence>
<reference evidence="1" key="1">
    <citation type="submission" date="2019-11" db="UniProtKB">
        <authorList>
            <consortium name="WormBaseParasite"/>
        </authorList>
    </citation>
    <scope>IDENTIFICATION</scope>
</reference>
<dbReference type="WBParaSite" id="MCU_009683-RA">
    <property type="protein sequence ID" value="MCU_009683-RA"/>
    <property type="gene ID" value="MCU_009683"/>
</dbReference>
<dbReference type="AlphaFoldDB" id="A0A5K3FQF8"/>
<evidence type="ECO:0000313" key="1">
    <source>
        <dbReference type="WBParaSite" id="MCU_009683-RA"/>
    </source>
</evidence>
<protein>
    <submittedName>
        <fullName evidence="1">Uncharacterized protein</fullName>
    </submittedName>
</protein>
<name>A0A5K3FQF8_MESCO</name>
<accession>A0A5K3FQF8</accession>
<proteinExistence type="predicted"/>
<organism evidence="1">
    <name type="scientific">Mesocestoides corti</name>
    <name type="common">Flatworm</name>
    <dbReference type="NCBI Taxonomy" id="53468"/>
    <lineage>
        <taxon>Eukaryota</taxon>
        <taxon>Metazoa</taxon>
        <taxon>Spiralia</taxon>
        <taxon>Lophotrochozoa</taxon>
        <taxon>Platyhelminthes</taxon>
        <taxon>Cestoda</taxon>
        <taxon>Eucestoda</taxon>
        <taxon>Cyclophyllidea</taxon>
        <taxon>Mesocestoididae</taxon>
        <taxon>Mesocestoides</taxon>
    </lineage>
</organism>